<keyword evidence="3" id="KW-1185">Reference proteome</keyword>
<evidence type="ECO:0000313" key="3">
    <source>
        <dbReference type="Proteomes" id="UP000184171"/>
    </source>
</evidence>
<name>A0A1M6I439_MALRU</name>
<protein>
    <recommendedName>
        <fullName evidence="4">Lipid A deacylase LpxR family protein</fullName>
    </recommendedName>
</protein>
<dbReference type="AlphaFoldDB" id="A0A1M6I439"/>
<accession>A0A1M6I439</accession>
<evidence type="ECO:0000256" key="1">
    <source>
        <dbReference type="SAM" id="SignalP"/>
    </source>
</evidence>
<reference evidence="2 3" key="1">
    <citation type="submission" date="2016-11" db="EMBL/GenBank/DDBJ databases">
        <authorList>
            <person name="Jaros S."/>
            <person name="Januszkiewicz K."/>
            <person name="Wedrychowicz H."/>
        </authorList>
    </citation>
    <scope>NUCLEOTIDE SEQUENCE [LARGE SCALE GENOMIC DNA]</scope>
    <source>
        <strain evidence="2 3">DSM 5091</strain>
    </source>
</reference>
<dbReference type="Proteomes" id="UP000184171">
    <property type="component" value="Unassembled WGS sequence"/>
</dbReference>
<feature type="signal peptide" evidence="1">
    <location>
        <begin position="1"/>
        <end position="19"/>
    </location>
</feature>
<proteinExistence type="predicted"/>
<feature type="chain" id="PRO_5013268801" description="Lipid A deacylase LpxR family protein" evidence="1">
    <location>
        <begin position="20"/>
        <end position="339"/>
    </location>
</feature>
<dbReference type="STRING" id="1122189.SAMN02745165_02004"/>
<sequence>MRRKLILFILLLLPFNLFAAENPWTHNLYFENDLFFGTDSDYTNGVKYSFISPDLAPDAPVNVTGKIPRTALNFIHNLPLIKNAPAETGHKLEFGLGQNMYTPRDISRYDLIEDDRPYAGYSYLSTSYHRKSEDGDGWSQMDTLEVQLGIVGPSSLAEQSQKFVHRVRALQRPNGWDHQLEDEPALLLAFERKWLYHPTYRQKFCTDLIGHAGLAIGNVMTYLNAGGEVRFGWNIPRSFSVSQIRPAGSNWLTTTRGFSSYLFAAVNGRAVLLDIFLDGNNFRDSHSVDKEPLVADLMTGITVRYQRVSFSFAYTHRTREFKRQPEHHGFGSMTLSYVF</sequence>
<dbReference type="InterPro" id="IPR018707">
    <property type="entry name" value="LpxR"/>
</dbReference>
<evidence type="ECO:0008006" key="4">
    <source>
        <dbReference type="Google" id="ProtNLM"/>
    </source>
</evidence>
<keyword evidence="1" id="KW-0732">Signal</keyword>
<dbReference type="Pfam" id="PF09982">
    <property type="entry name" value="LpxR"/>
    <property type="match status" value="1"/>
</dbReference>
<gene>
    <name evidence="2" type="ORF">SAMN02745165_02004</name>
</gene>
<dbReference type="Gene3D" id="2.40.128.140">
    <property type="entry name" value="Outer membrane protein"/>
    <property type="match status" value="1"/>
</dbReference>
<dbReference type="RefSeq" id="WP_072908444.1">
    <property type="nucleotide sequence ID" value="NZ_FQZT01000006.1"/>
</dbReference>
<organism evidence="2 3">
    <name type="scientific">Malonomonas rubra DSM 5091</name>
    <dbReference type="NCBI Taxonomy" id="1122189"/>
    <lineage>
        <taxon>Bacteria</taxon>
        <taxon>Pseudomonadati</taxon>
        <taxon>Thermodesulfobacteriota</taxon>
        <taxon>Desulfuromonadia</taxon>
        <taxon>Desulfuromonadales</taxon>
        <taxon>Geopsychrobacteraceae</taxon>
        <taxon>Malonomonas</taxon>
    </lineage>
</organism>
<dbReference type="OrthoDB" id="9776275at2"/>
<evidence type="ECO:0000313" key="2">
    <source>
        <dbReference type="EMBL" id="SHJ29231.1"/>
    </source>
</evidence>
<dbReference type="InterPro" id="IPR037107">
    <property type="entry name" value="Put_OMP_sf"/>
</dbReference>
<dbReference type="EMBL" id="FQZT01000006">
    <property type="protein sequence ID" value="SHJ29231.1"/>
    <property type="molecule type" value="Genomic_DNA"/>
</dbReference>